<dbReference type="InterPro" id="IPR039422">
    <property type="entry name" value="MarR/SlyA-like"/>
</dbReference>
<proteinExistence type="predicted"/>
<evidence type="ECO:0000259" key="4">
    <source>
        <dbReference type="PROSITE" id="PS50995"/>
    </source>
</evidence>
<dbReference type="InterPro" id="IPR000835">
    <property type="entry name" value="HTH_MarR-typ"/>
</dbReference>
<gene>
    <name evidence="5" type="ORF">GQF01_33330</name>
</gene>
<dbReference type="GO" id="GO:0006950">
    <property type="term" value="P:response to stress"/>
    <property type="evidence" value="ECO:0007669"/>
    <property type="project" value="TreeGrafter"/>
</dbReference>
<dbReference type="PROSITE" id="PS50995">
    <property type="entry name" value="HTH_MARR_2"/>
    <property type="match status" value="1"/>
</dbReference>
<evidence type="ECO:0000256" key="1">
    <source>
        <dbReference type="ARBA" id="ARBA00023015"/>
    </source>
</evidence>
<dbReference type="EMBL" id="WTUZ01000040">
    <property type="protein sequence ID" value="MZQ87005.1"/>
    <property type="molecule type" value="Genomic_DNA"/>
</dbReference>
<dbReference type="SMART" id="SM00347">
    <property type="entry name" value="HTH_MARR"/>
    <property type="match status" value="1"/>
</dbReference>
<evidence type="ECO:0000313" key="5">
    <source>
        <dbReference type="EMBL" id="MZQ87005.1"/>
    </source>
</evidence>
<dbReference type="GO" id="GO:0003677">
    <property type="term" value="F:DNA binding"/>
    <property type="evidence" value="ECO:0007669"/>
    <property type="project" value="UniProtKB-KW"/>
</dbReference>
<dbReference type="SUPFAM" id="SSF46785">
    <property type="entry name" value="Winged helix' DNA-binding domain"/>
    <property type="match status" value="1"/>
</dbReference>
<dbReference type="Pfam" id="PF01047">
    <property type="entry name" value="MarR"/>
    <property type="match status" value="1"/>
</dbReference>
<sequence>MTEKILHPAETIELELAILMRRFLAVTTTKKIGTLDRSAYLLLHQISSNGSSGVKALAEEFQLDISTISRQTASLEQKGLVYRIPDPQDGRAYSLQITEIGAAELASNKQARYERVRELLQDWSTEDQQKFGELLSKFNRIIV</sequence>
<keyword evidence="3" id="KW-0804">Transcription</keyword>
<keyword evidence="2" id="KW-0238">DNA-binding</keyword>
<evidence type="ECO:0000256" key="2">
    <source>
        <dbReference type="ARBA" id="ARBA00023125"/>
    </source>
</evidence>
<dbReference type="PRINTS" id="PR00598">
    <property type="entry name" value="HTHMARR"/>
</dbReference>
<dbReference type="InterPro" id="IPR023187">
    <property type="entry name" value="Tscrpt_reg_MarR-type_CS"/>
</dbReference>
<dbReference type="GO" id="GO:0003700">
    <property type="term" value="F:DNA-binding transcription factor activity"/>
    <property type="evidence" value="ECO:0007669"/>
    <property type="project" value="InterPro"/>
</dbReference>
<name>A0A6L8V9Q1_9BACL</name>
<evidence type="ECO:0000256" key="3">
    <source>
        <dbReference type="ARBA" id="ARBA00023163"/>
    </source>
</evidence>
<dbReference type="Proteomes" id="UP000481087">
    <property type="component" value="Unassembled WGS sequence"/>
</dbReference>
<keyword evidence="6" id="KW-1185">Reference proteome</keyword>
<protein>
    <submittedName>
        <fullName evidence="5">MarR family transcriptional regulator</fullName>
    </submittedName>
</protein>
<organism evidence="5 6">
    <name type="scientific">Paenibacillus silvestris</name>
    <dbReference type="NCBI Taxonomy" id="2606219"/>
    <lineage>
        <taxon>Bacteria</taxon>
        <taxon>Bacillati</taxon>
        <taxon>Bacillota</taxon>
        <taxon>Bacilli</taxon>
        <taxon>Bacillales</taxon>
        <taxon>Paenibacillaceae</taxon>
        <taxon>Paenibacillus</taxon>
    </lineage>
</organism>
<dbReference type="InterPro" id="IPR036388">
    <property type="entry name" value="WH-like_DNA-bd_sf"/>
</dbReference>
<dbReference type="RefSeq" id="WP_161411564.1">
    <property type="nucleotide sequence ID" value="NZ_WTUZ01000040.1"/>
</dbReference>
<evidence type="ECO:0000313" key="6">
    <source>
        <dbReference type="Proteomes" id="UP000481087"/>
    </source>
</evidence>
<dbReference type="PROSITE" id="PS01117">
    <property type="entry name" value="HTH_MARR_1"/>
    <property type="match status" value="1"/>
</dbReference>
<accession>A0A6L8V9Q1</accession>
<dbReference type="InterPro" id="IPR036390">
    <property type="entry name" value="WH_DNA-bd_sf"/>
</dbReference>
<dbReference type="PANTHER" id="PTHR33164:SF57">
    <property type="entry name" value="MARR-FAMILY TRANSCRIPTIONAL REGULATOR"/>
    <property type="match status" value="1"/>
</dbReference>
<dbReference type="AlphaFoldDB" id="A0A6L8V9Q1"/>
<feature type="domain" description="HTH marR-type" evidence="4">
    <location>
        <begin position="13"/>
        <end position="140"/>
    </location>
</feature>
<dbReference type="PANTHER" id="PTHR33164">
    <property type="entry name" value="TRANSCRIPTIONAL REGULATOR, MARR FAMILY"/>
    <property type="match status" value="1"/>
</dbReference>
<reference evidence="5 6" key="1">
    <citation type="submission" date="2019-12" db="EMBL/GenBank/DDBJ databases">
        <title>Paenibacillus sp. nov. sp. isolated from soil.</title>
        <authorList>
            <person name="Kim J."/>
            <person name="Jeong S.E."/>
            <person name="Jung H.S."/>
            <person name="Jeon C.O."/>
        </authorList>
    </citation>
    <scope>NUCLEOTIDE SEQUENCE [LARGE SCALE GENOMIC DNA]</scope>
    <source>
        <strain evidence="5 6">5J-6</strain>
    </source>
</reference>
<comment type="caution">
    <text evidence="5">The sequence shown here is derived from an EMBL/GenBank/DDBJ whole genome shotgun (WGS) entry which is preliminary data.</text>
</comment>
<dbReference type="Gene3D" id="1.10.10.10">
    <property type="entry name" value="Winged helix-like DNA-binding domain superfamily/Winged helix DNA-binding domain"/>
    <property type="match status" value="1"/>
</dbReference>
<keyword evidence="1" id="KW-0805">Transcription regulation</keyword>